<dbReference type="AlphaFoldDB" id="A0A0A9F2S5"/>
<protein>
    <recommendedName>
        <fullName evidence="5">NAC domain-containing protein</fullName>
    </recommendedName>
</protein>
<keyword evidence="4" id="KW-0539">Nucleus</keyword>
<dbReference type="GO" id="GO:0003677">
    <property type="term" value="F:DNA binding"/>
    <property type="evidence" value="ECO:0007669"/>
    <property type="project" value="UniProtKB-KW"/>
</dbReference>
<dbReference type="PANTHER" id="PTHR31744">
    <property type="entry name" value="PROTEIN CUP-SHAPED COTYLEDON 2-RELATED"/>
    <property type="match status" value="1"/>
</dbReference>
<dbReference type="Gene3D" id="2.170.150.80">
    <property type="entry name" value="NAC domain"/>
    <property type="match status" value="1"/>
</dbReference>
<keyword evidence="3" id="KW-0804">Transcription</keyword>
<keyword evidence="1" id="KW-0805">Transcription regulation</keyword>
<dbReference type="PROSITE" id="PS51005">
    <property type="entry name" value="NAC"/>
    <property type="match status" value="1"/>
</dbReference>
<feature type="domain" description="NAC" evidence="5">
    <location>
        <begin position="1"/>
        <end position="51"/>
    </location>
</feature>
<dbReference type="InterPro" id="IPR003441">
    <property type="entry name" value="NAC-dom"/>
</dbReference>
<dbReference type="SUPFAM" id="SSF101941">
    <property type="entry name" value="NAC domain"/>
    <property type="match status" value="1"/>
</dbReference>
<organism evidence="6">
    <name type="scientific">Arundo donax</name>
    <name type="common">Giant reed</name>
    <name type="synonym">Donax arundinaceus</name>
    <dbReference type="NCBI Taxonomy" id="35708"/>
    <lineage>
        <taxon>Eukaryota</taxon>
        <taxon>Viridiplantae</taxon>
        <taxon>Streptophyta</taxon>
        <taxon>Embryophyta</taxon>
        <taxon>Tracheophyta</taxon>
        <taxon>Spermatophyta</taxon>
        <taxon>Magnoliopsida</taxon>
        <taxon>Liliopsida</taxon>
        <taxon>Poales</taxon>
        <taxon>Poaceae</taxon>
        <taxon>PACMAD clade</taxon>
        <taxon>Arundinoideae</taxon>
        <taxon>Arundineae</taxon>
        <taxon>Arundo</taxon>
    </lineage>
</organism>
<evidence type="ECO:0000313" key="6">
    <source>
        <dbReference type="EMBL" id="JAE07345.1"/>
    </source>
</evidence>
<dbReference type="EMBL" id="GBRH01190551">
    <property type="protein sequence ID" value="JAE07345.1"/>
    <property type="molecule type" value="Transcribed_RNA"/>
</dbReference>
<proteinExistence type="predicted"/>
<evidence type="ECO:0000256" key="4">
    <source>
        <dbReference type="ARBA" id="ARBA00023242"/>
    </source>
</evidence>
<dbReference type="PANTHER" id="PTHR31744:SF54">
    <property type="entry name" value="NAC TRANSCRIPTION FACTOR 15"/>
    <property type="match status" value="1"/>
</dbReference>
<keyword evidence="2" id="KW-0238">DNA-binding</keyword>
<dbReference type="GO" id="GO:0006355">
    <property type="term" value="P:regulation of DNA-templated transcription"/>
    <property type="evidence" value="ECO:0007669"/>
    <property type="project" value="InterPro"/>
</dbReference>
<evidence type="ECO:0000256" key="2">
    <source>
        <dbReference type="ARBA" id="ARBA00023125"/>
    </source>
</evidence>
<evidence type="ECO:0000259" key="5">
    <source>
        <dbReference type="PROSITE" id="PS51005"/>
    </source>
</evidence>
<evidence type="ECO:0000256" key="1">
    <source>
        <dbReference type="ARBA" id="ARBA00023015"/>
    </source>
</evidence>
<name>A0A0A9F2S5_ARUDO</name>
<sequence>MKKTLVFYLGRAPRGEKTPWVMHEYRLEGKLPPHLPRATKDEWAVCRVFNKDLVAKTGQMAPAAGMERSNSLAFLDDFLDTTELPPLMDSPFAVDDITNFKGAAAGTSKSGAVVGMSSGGYPVKAEHQNQPQLVQDPYYFSLPAANNAAGGYLHQAGGDQAIRRHCKAEAPTLLSPSRGEAGLAATDMSSKLYPELDDLCPDGLTDYSNMWKF</sequence>
<dbReference type="InterPro" id="IPR036093">
    <property type="entry name" value="NAC_dom_sf"/>
</dbReference>
<reference evidence="6" key="1">
    <citation type="submission" date="2014-09" db="EMBL/GenBank/DDBJ databases">
        <authorList>
            <person name="Magalhaes I.L.F."/>
            <person name="Oliveira U."/>
            <person name="Santos F.R."/>
            <person name="Vidigal T.H.D.A."/>
            <person name="Brescovit A.D."/>
            <person name="Santos A.J."/>
        </authorList>
    </citation>
    <scope>NUCLEOTIDE SEQUENCE</scope>
    <source>
        <tissue evidence="6">Shoot tissue taken approximately 20 cm above the soil surface</tissue>
    </source>
</reference>
<accession>A0A0A9F2S5</accession>
<evidence type="ECO:0000256" key="3">
    <source>
        <dbReference type="ARBA" id="ARBA00023163"/>
    </source>
</evidence>
<reference evidence="6" key="2">
    <citation type="journal article" date="2015" name="Data Brief">
        <title>Shoot transcriptome of the giant reed, Arundo donax.</title>
        <authorList>
            <person name="Barrero R.A."/>
            <person name="Guerrero F.D."/>
            <person name="Moolhuijzen P."/>
            <person name="Goolsby J.A."/>
            <person name="Tidwell J."/>
            <person name="Bellgard S.E."/>
            <person name="Bellgard M.I."/>
        </authorList>
    </citation>
    <scope>NUCLEOTIDE SEQUENCE</scope>
    <source>
        <tissue evidence="6">Shoot tissue taken approximately 20 cm above the soil surface</tissue>
    </source>
</reference>